<organism evidence="3 4">
    <name type="scientific">Sphingomonas longa</name>
    <dbReference type="NCBI Taxonomy" id="2778730"/>
    <lineage>
        <taxon>Bacteria</taxon>
        <taxon>Pseudomonadati</taxon>
        <taxon>Pseudomonadota</taxon>
        <taxon>Alphaproteobacteria</taxon>
        <taxon>Sphingomonadales</taxon>
        <taxon>Sphingomonadaceae</taxon>
        <taxon>Sphingomonas</taxon>
    </lineage>
</organism>
<feature type="signal peptide" evidence="1">
    <location>
        <begin position="1"/>
        <end position="18"/>
    </location>
</feature>
<keyword evidence="1" id="KW-0732">Signal</keyword>
<feature type="chain" id="PRO_5045874232" evidence="1">
    <location>
        <begin position="19"/>
        <end position="359"/>
    </location>
</feature>
<dbReference type="Proteomes" id="UP000763641">
    <property type="component" value="Unassembled WGS sequence"/>
</dbReference>
<dbReference type="SUPFAM" id="SSF56601">
    <property type="entry name" value="beta-lactamase/transpeptidase-like"/>
    <property type="match status" value="1"/>
</dbReference>
<dbReference type="EMBL" id="JAFEMC010000003">
    <property type="protein sequence ID" value="MBM6576702.1"/>
    <property type="molecule type" value="Genomic_DNA"/>
</dbReference>
<keyword evidence="4" id="KW-1185">Reference proteome</keyword>
<dbReference type="InterPro" id="IPR012338">
    <property type="entry name" value="Beta-lactam/transpept-like"/>
</dbReference>
<name>A0ABS2D6Z7_9SPHN</name>
<comment type="caution">
    <text evidence="3">The sequence shown here is derived from an EMBL/GenBank/DDBJ whole genome shotgun (WGS) entry which is preliminary data.</text>
</comment>
<dbReference type="Pfam" id="PF00144">
    <property type="entry name" value="Beta-lactamase"/>
    <property type="match status" value="1"/>
</dbReference>
<proteinExistence type="predicted"/>
<dbReference type="PANTHER" id="PTHR43283">
    <property type="entry name" value="BETA-LACTAMASE-RELATED"/>
    <property type="match status" value="1"/>
</dbReference>
<evidence type="ECO:0000313" key="3">
    <source>
        <dbReference type="EMBL" id="MBM6576702.1"/>
    </source>
</evidence>
<evidence type="ECO:0000259" key="2">
    <source>
        <dbReference type="Pfam" id="PF00144"/>
    </source>
</evidence>
<sequence>MRALLALAMLALAGPAVAQGEQQAQALARADAALRMRVEAALQNAGFAGVYSVYQGPRRIAGGGIGQPVKDQPGAFTYESVWPWASVTKQVVATLAMQEVDAGRLALDVPASRYLPSLGANAPTLRQLLQHRAGLRNPDDSTKDAGGEPSFYTNGETGLGWCVKGRTTAGGQWRYNNCDYIVVSALLERTTRLALPDLFQQRIAGPLGLATHFVTPEPATVDERWTGGPDATERATLLRYGAAGGLVGTAADMAGFDRALLSGELLSQPALDAMWAGDAKLGYMALGQWVFTAPLKGCASPVRIVERRGGIGRFQVRNVVLPDKRIVIALMTNRGDYDFGEIWQGKGPSYSILSAAACA</sequence>
<protein>
    <submittedName>
        <fullName evidence="3">Beta-lactamase family protein</fullName>
    </submittedName>
</protein>
<dbReference type="InterPro" id="IPR001466">
    <property type="entry name" value="Beta-lactam-related"/>
</dbReference>
<feature type="domain" description="Beta-lactamase-related" evidence="2">
    <location>
        <begin position="38"/>
        <end position="336"/>
    </location>
</feature>
<dbReference type="Gene3D" id="3.40.710.10">
    <property type="entry name" value="DD-peptidase/beta-lactamase superfamily"/>
    <property type="match status" value="1"/>
</dbReference>
<evidence type="ECO:0000313" key="4">
    <source>
        <dbReference type="Proteomes" id="UP000763641"/>
    </source>
</evidence>
<dbReference type="RefSeq" id="WP_204198821.1">
    <property type="nucleotide sequence ID" value="NZ_JAFEMC010000003.1"/>
</dbReference>
<accession>A0ABS2D6Z7</accession>
<reference evidence="3 4" key="1">
    <citation type="submission" date="2020-12" db="EMBL/GenBank/DDBJ databases">
        <title>Sphingomonas sp.</title>
        <authorList>
            <person name="Kim M.K."/>
        </authorList>
    </citation>
    <scope>NUCLEOTIDE SEQUENCE [LARGE SCALE GENOMIC DNA]</scope>
    <source>
        <strain evidence="3 4">BT552</strain>
    </source>
</reference>
<dbReference type="InterPro" id="IPR050789">
    <property type="entry name" value="Diverse_Enzym_Activities"/>
</dbReference>
<gene>
    <name evidence="3" type="ORF">ILT43_09975</name>
</gene>
<evidence type="ECO:0000256" key="1">
    <source>
        <dbReference type="SAM" id="SignalP"/>
    </source>
</evidence>